<sequence>MDKKKRNALMMTALSLIYAGLQLGRTPQELSLVNQTISLLIPLVGLVFALNLFDKKWRWSIFAGNLVIFLLMLTQVFLK</sequence>
<dbReference type="RefSeq" id="WP_067980319.1">
    <property type="nucleotide sequence ID" value="NZ_CP014163.1"/>
</dbReference>
<reference evidence="2" key="2">
    <citation type="submission" date="2016-01" db="EMBL/GenBank/DDBJ databases">
        <title>Six Aerococcus type strain genome sequencing and assembly using PacBio and Illumina Hiseq.</title>
        <authorList>
            <person name="Carkaci D."/>
            <person name="Dargis R."/>
            <person name="Nielsen X.C."/>
            <person name="Skovgaard O."/>
            <person name="Fuursted K."/>
            <person name="Christensen J.J."/>
        </authorList>
    </citation>
    <scope>NUCLEOTIDE SEQUENCE [LARGE SCALE GENOMIC DNA]</scope>
    <source>
        <strain evidence="2">CCUG42038B</strain>
    </source>
</reference>
<dbReference type="OrthoDB" id="2136439at2"/>
<evidence type="ECO:0000313" key="2">
    <source>
        <dbReference type="Proteomes" id="UP000062260"/>
    </source>
</evidence>
<reference evidence="1 2" key="1">
    <citation type="journal article" date="2016" name="Genome Announc.">
        <title>Complete Genome Sequences of Aerococcus christensenii CCUG 28831T, Aerococcus sanguinicola CCUG 43001T, Aerococcus urinae CCUG 36881T, Aerococcus urinaeequi CCUG 28094T, Aerococcus urinaehominis CCUG 42038 BT, and Aerococcus viridans CCUG 4311T.</title>
        <authorList>
            <person name="Carkaci D."/>
            <person name="Dargis R."/>
            <person name="Nielsen X.C."/>
            <person name="Skovgaard O."/>
            <person name="Fuursted K."/>
            <person name="Christensen J.J."/>
        </authorList>
    </citation>
    <scope>NUCLEOTIDE SEQUENCE [LARGE SCALE GENOMIC DNA]</scope>
    <source>
        <strain evidence="1 2">CCUG42038B</strain>
    </source>
</reference>
<dbReference type="STRING" id="128944.AWM75_07475"/>
<evidence type="ECO:0000313" key="1">
    <source>
        <dbReference type="EMBL" id="AMB99813.1"/>
    </source>
</evidence>
<dbReference type="KEGG" id="auh:AWM75_07475"/>
<protein>
    <submittedName>
        <fullName evidence="1">Uncharacterized protein</fullName>
    </submittedName>
</protein>
<dbReference type="EMBL" id="CP014163">
    <property type="protein sequence ID" value="AMB99813.1"/>
    <property type="molecule type" value="Genomic_DNA"/>
</dbReference>
<gene>
    <name evidence="1" type="ORF">AWM75_07475</name>
</gene>
<organism evidence="1 2">
    <name type="scientific">Aerococcus urinaehominis</name>
    <dbReference type="NCBI Taxonomy" id="128944"/>
    <lineage>
        <taxon>Bacteria</taxon>
        <taxon>Bacillati</taxon>
        <taxon>Bacillota</taxon>
        <taxon>Bacilli</taxon>
        <taxon>Lactobacillales</taxon>
        <taxon>Aerococcaceae</taxon>
        <taxon>Aerococcus</taxon>
    </lineage>
</organism>
<dbReference type="AlphaFoldDB" id="A0A0X8FM23"/>
<keyword evidence="2" id="KW-1185">Reference proteome</keyword>
<proteinExistence type="predicted"/>
<dbReference type="Proteomes" id="UP000062260">
    <property type="component" value="Chromosome"/>
</dbReference>
<name>A0A0X8FM23_9LACT</name>
<accession>A0A0X8FM23</accession>